<organism evidence="2 3">
    <name type="scientific">Burkholderia pseudomallei (strain 1710b)</name>
    <dbReference type="NCBI Taxonomy" id="320372"/>
    <lineage>
        <taxon>Bacteria</taxon>
        <taxon>Pseudomonadati</taxon>
        <taxon>Pseudomonadota</taxon>
        <taxon>Betaproteobacteria</taxon>
        <taxon>Burkholderiales</taxon>
        <taxon>Burkholderiaceae</taxon>
        <taxon>Burkholderia</taxon>
        <taxon>pseudomallei group</taxon>
    </lineage>
</organism>
<dbReference type="HOGENOM" id="CLU_329750_0_0_4"/>
<dbReference type="AlphaFoldDB" id="Q3JPY5"/>
<feature type="region of interest" description="Disordered" evidence="1">
    <location>
        <begin position="409"/>
        <end position="469"/>
    </location>
</feature>
<dbReference type="AntiFam" id="ANF00210">
    <property type="entry name" value="Shadow ORF (opposite tuaD)"/>
</dbReference>
<evidence type="ECO:0000256" key="1">
    <source>
        <dbReference type="SAM" id="MobiDB-lite"/>
    </source>
</evidence>
<gene>
    <name evidence="2" type="ordered locus">BURPS1710b_2989</name>
</gene>
<dbReference type="KEGG" id="bpm:BURPS1710b_2989"/>
<evidence type="ECO:0000313" key="2">
    <source>
        <dbReference type="EMBL" id="ABA49950.1"/>
    </source>
</evidence>
<dbReference type="Proteomes" id="UP000002700">
    <property type="component" value="Chromosome I"/>
</dbReference>
<name>Q3JPY5_BURP1</name>
<feature type="compositionally biased region" description="Basic residues" evidence="1">
    <location>
        <begin position="436"/>
        <end position="446"/>
    </location>
</feature>
<dbReference type="EMBL" id="CP000124">
    <property type="protein sequence ID" value="ABA49950.1"/>
    <property type="molecule type" value="Genomic_DNA"/>
</dbReference>
<accession>Q3JPY5</accession>
<sequence length="870" mass="98814">MREVRALEFLPFGDDDERVRARERVVGRIDECETRERIGPVVQIEREHAPRLVERDGIVRAHRRAAREQRSDQASARRFAHVVGVRLEREPPDSERAARQIGAVALFDLVEQHVLLCVVHVLDRLENPERLTVFARGANERLHVLRKARAAVADARIQEVIADPRIGADPAAHRLDVGADAIREIRHLVHERDARREHRVRRVFRELRRAHVHVDRALVIAVERRVELLHLLAGDRARRVVVDADDDPVRPHEIVDGRALLQELGIRHDREAMLGAAREAARGKRLVDHRAHALRGADRHRRFVDDHLVARHVAADVARGLEHVLQVRRAVLVGRRADRDELNLAVRDARLDVRRERDAAGGARARDDFLQTRLVNRHAAVVQDVDLAGIDVETEHVVADLGETRAGDEAHITRADDGDLHKYSDDSLGRTASARLRPRAASRRPARPASLPLHCRPMTDSLRNGGLDAPRRIGFPSAASGALPIEQARPETAILACISRQILGALLDERAHHLELGSPRFVGRGDLRVEQVQHAGEVRRLFHLRARERMRDVVAAQLRDILIDDIEQIVRRIALRIARQQLGALGRPIERRVRFHQLVGDERQISGILRLDPAPVLDRRAMVAGRGGRIARQDRRARVLRIHRERVAQMLGRELGALALQRVLSKLAMELRDLRRETRRTHRFDPRRGVDRLGPVLLDLVDREECALRVERVVPLGQHVERLLRAIEQARLQEVLAELEERVVALAHGQIVAAQQILMDADRPVRLAAAAKQVAEREVQLDRFGIELRDFDERIDRFVRLFVQQEIQAAKIRARQVRALGQQLVEVVARRHPAERERDGNGEQPPEIEIHATCRKKPGPRGVRGVGIVK</sequence>
<dbReference type="EnsemblBacteria" id="ABA49950">
    <property type="protein sequence ID" value="ABA49950"/>
    <property type="gene ID" value="BURPS1710b_2989"/>
</dbReference>
<feature type="compositionally biased region" description="Basic and acidic residues" evidence="1">
    <location>
        <begin position="409"/>
        <end position="428"/>
    </location>
</feature>
<reference evidence="2 3" key="1">
    <citation type="submission" date="2005-09" db="EMBL/GenBank/DDBJ databases">
        <authorList>
            <person name="Woods D.E."/>
            <person name="Nierman W.C."/>
        </authorList>
    </citation>
    <scope>NUCLEOTIDE SEQUENCE [LARGE SCALE GENOMIC DNA]</scope>
    <source>
        <strain evidence="2 3">1710b</strain>
    </source>
</reference>
<protein>
    <submittedName>
        <fullName evidence="2">Uncharacterized protein</fullName>
    </submittedName>
</protein>
<evidence type="ECO:0000313" key="3">
    <source>
        <dbReference type="Proteomes" id="UP000002700"/>
    </source>
</evidence>
<proteinExistence type="predicted"/>